<keyword evidence="1" id="KW-0175">Coiled coil</keyword>
<feature type="region of interest" description="Disordered" evidence="2">
    <location>
        <begin position="55"/>
        <end position="437"/>
    </location>
</feature>
<feature type="compositionally biased region" description="Basic and acidic residues" evidence="2">
    <location>
        <begin position="238"/>
        <end position="263"/>
    </location>
</feature>
<feature type="compositionally biased region" description="Acidic residues" evidence="2">
    <location>
        <begin position="1162"/>
        <end position="1174"/>
    </location>
</feature>
<dbReference type="OMA" id="HEMERFD"/>
<feature type="coiled-coil region" evidence="1">
    <location>
        <begin position="724"/>
        <end position="762"/>
    </location>
</feature>
<dbReference type="InterPro" id="IPR001202">
    <property type="entry name" value="WW_dom"/>
</dbReference>
<feature type="region of interest" description="Disordered" evidence="2">
    <location>
        <begin position="1"/>
        <end position="20"/>
    </location>
</feature>
<feature type="region of interest" description="Disordered" evidence="2">
    <location>
        <begin position="1162"/>
        <end position="1194"/>
    </location>
</feature>
<feature type="region of interest" description="Disordered" evidence="2">
    <location>
        <begin position="988"/>
        <end position="1019"/>
    </location>
</feature>
<feature type="compositionally biased region" description="Low complexity" evidence="2">
    <location>
        <begin position="991"/>
        <end position="1001"/>
    </location>
</feature>
<feature type="domain" description="WW" evidence="3">
    <location>
        <begin position="11"/>
        <end position="44"/>
    </location>
</feature>
<dbReference type="Pfam" id="PF00397">
    <property type="entry name" value="WW"/>
    <property type="match status" value="1"/>
</dbReference>
<protein>
    <submittedName>
        <fullName evidence="4">Predicted protein</fullName>
    </submittedName>
</protein>
<feature type="compositionally biased region" description="Basic and acidic residues" evidence="2">
    <location>
        <begin position="517"/>
        <end position="538"/>
    </location>
</feature>
<feature type="region of interest" description="Disordered" evidence="2">
    <location>
        <begin position="1241"/>
        <end position="1279"/>
    </location>
</feature>
<feature type="compositionally biased region" description="Low complexity" evidence="2">
    <location>
        <begin position="175"/>
        <end position="186"/>
    </location>
</feature>
<dbReference type="EMBL" id="GG663740">
    <property type="protein sequence ID" value="EEH56769.1"/>
    <property type="molecule type" value="Genomic_DNA"/>
</dbReference>
<feature type="compositionally biased region" description="Basic and acidic residues" evidence="2">
    <location>
        <begin position="459"/>
        <end position="473"/>
    </location>
</feature>
<feature type="compositionally biased region" description="Acidic residues" evidence="2">
    <location>
        <begin position="109"/>
        <end position="126"/>
    </location>
</feature>
<proteinExistence type="predicted"/>
<evidence type="ECO:0000259" key="3">
    <source>
        <dbReference type="PROSITE" id="PS50020"/>
    </source>
</evidence>
<name>C1MVB4_MICPC</name>
<keyword evidence="5" id="KW-1185">Reference proteome</keyword>
<evidence type="ECO:0000256" key="2">
    <source>
        <dbReference type="SAM" id="MobiDB-lite"/>
    </source>
</evidence>
<sequence>MSLVSPEGASPPERPRWKEATAADGRAYYYHKDTKETVWTIPDELRAYREAKRARKAAAATDADAEIEGRGSPTPIPERLVAPAAPPTPVSATMKISPSGDNVRVDIASDGEIEEEDGVATTEVDDEAKTKTKTVAAEAKEEESLTETAGEDESESKSTSAPPPPPEPEPEPTKPKAAAPPKAASPVRATMKISPSGDNVRLDVGLLEPAPEPASPVRATMTISPSGDNVRVDVGVDDVGKEGEPEKPAAAAKETKVKEKEVAVARPTTAAAKPEAKKSAAAAAAEAKPTTRSSVAAAASKRASASSSSSNKRENETPGTAAAAGVYGARVWKKSSARASAGETPWNDEFASAAATAAARRTRASTGGIRTATTSATTTTASKPRPPGPPGGKKKPPPAASSAPSTVAPLTRGGVSSDEPSSRESRFGATKPRADIALAEPDYALVGELHKGFLISDAKPGKSKEDLAREKGGPRVMFSSNPKYRGKSADGHYFSGPDMNAAKPASMLKSVGGSNKDGGDAKKIATGADGKKLSKKKQEELARARLQRQRDLEARKTAAKEAAIAKDSIVTSEMEFYREIVGKMATRYNSVVNDKIRIEKELAQLQIDFAAQELKNQTLADDGRKESNRAADEEEFRTLNYGHIIIRLREEDPTSEKRRANPHATLKTSAPKALAASARNASQRRKDDVIEATQHLTWTDPIVHEMERFDKDMTSDMTSRRARLATLLNERRRAEEMLARTAASLKEKRENWQEQLTLLRSRLLASRAQDKAMNDRQKAFKEQLVKIKRQAEEEAYSKASGGAPKGMRGAKGTHAKSFLQMLKSSSIALEEERMEDALRRIQAVTPDMEPDDLVATFINRREEIESVRNESVAVQSHHDYLVARHKELLEELAKEKEDAITSADSAGGKNIDKQLFAARSGEAKLESGQYREEKRTRINKLTADASEKQMNEASAAVYNLLQTTLLFSDRLDKVDPGVWTRMTPRIDESSRNASAASFSASDGKKPLENPAISRAKQGAKTKLSAVKSIASLKRIISVRRSASPTPSEDDGEFKAAREAAKAEAAAKKAAEEKKNAGKDRMRRTRSNQSIASSEDDDANVDAVNRDARLYIDSLVAFFDVIDRGNVIAAADLHKAKVQARARKFGRRVSQVDPILMKALADADAEDDDDGDGDENAVNANAPSSAKKKKSPLNDPFNVRVVENVDADSEEAAIEVEEVLEEIHETPKERDGMKIVSIAELRKRKKKPKPGETDEEELWAREQEKRLMSARKSKPAAAKA</sequence>
<dbReference type="InterPro" id="IPR036020">
    <property type="entry name" value="WW_dom_sf"/>
</dbReference>
<dbReference type="RefSeq" id="XP_003059637.1">
    <property type="nucleotide sequence ID" value="XM_003059591.1"/>
</dbReference>
<dbReference type="PROSITE" id="PS50020">
    <property type="entry name" value="WW_DOMAIN_2"/>
    <property type="match status" value="1"/>
</dbReference>
<organism evidence="5">
    <name type="scientific">Micromonas pusilla (strain CCMP1545)</name>
    <name type="common">Picoplanktonic green alga</name>
    <dbReference type="NCBI Taxonomy" id="564608"/>
    <lineage>
        <taxon>Eukaryota</taxon>
        <taxon>Viridiplantae</taxon>
        <taxon>Chlorophyta</taxon>
        <taxon>Mamiellophyceae</taxon>
        <taxon>Mamiellales</taxon>
        <taxon>Mamiellaceae</taxon>
        <taxon>Micromonas</taxon>
    </lineage>
</organism>
<dbReference type="Proteomes" id="UP000001876">
    <property type="component" value="Unassembled WGS sequence"/>
</dbReference>
<feature type="compositionally biased region" description="Low complexity" evidence="2">
    <location>
        <begin position="1175"/>
        <end position="1184"/>
    </location>
</feature>
<accession>C1MVB4</accession>
<dbReference type="STRING" id="564608.C1MVB4"/>
<reference evidence="4 5" key="1">
    <citation type="journal article" date="2009" name="Science">
        <title>Green evolution and dynamic adaptations revealed by genomes of the marine picoeukaryotes Micromonas.</title>
        <authorList>
            <person name="Worden A.Z."/>
            <person name="Lee J.H."/>
            <person name="Mock T."/>
            <person name="Rouze P."/>
            <person name="Simmons M.P."/>
            <person name="Aerts A.L."/>
            <person name="Allen A.E."/>
            <person name="Cuvelier M.L."/>
            <person name="Derelle E."/>
            <person name="Everett M.V."/>
            <person name="Foulon E."/>
            <person name="Grimwood J."/>
            <person name="Gundlach H."/>
            <person name="Henrissat B."/>
            <person name="Napoli C."/>
            <person name="McDonald S.M."/>
            <person name="Parker M.S."/>
            <person name="Rombauts S."/>
            <person name="Salamov A."/>
            <person name="Von Dassow P."/>
            <person name="Badger J.H."/>
            <person name="Coutinho P.M."/>
            <person name="Demir E."/>
            <person name="Dubchak I."/>
            <person name="Gentemann C."/>
            <person name="Eikrem W."/>
            <person name="Gready J.E."/>
            <person name="John U."/>
            <person name="Lanier W."/>
            <person name="Lindquist E.A."/>
            <person name="Lucas S."/>
            <person name="Mayer K.F."/>
            <person name="Moreau H."/>
            <person name="Not F."/>
            <person name="Otillar R."/>
            <person name="Panaud O."/>
            <person name="Pangilinan J."/>
            <person name="Paulsen I."/>
            <person name="Piegu B."/>
            <person name="Poliakov A."/>
            <person name="Robbens S."/>
            <person name="Schmutz J."/>
            <person name="Toulza E."/>
            <person name="Wyss T."/>
            <person name="Zelensky A."/>
            <person name="Zhou K."/>
            <person name="Armbrust E.V."/>
            <person name="Bhattacharya D."/>
            <person name="Goodenough U.W."/>
            <person name="Van de Peer Y."/>
            <person name="Grigoriev I.V."/>
        </authorList>
    </citation>
    <scope>NUCLEOTIDE SEQUENCE [LARGE SCALE GENOMIC DNA]</scope>
    <source>
        <strain evidence="4 5">CCMP1545</strain>
    </source>
</reference>
<gene>
    <name evidence="4" type="ORF">MICPUCDRAFT_47614</name>
</gene>
<evidence type="ECO:0000256" key="1">
    <source>
        <dbReference type="SAM" id="Coils"/>
    </source>
</evidence>
<dbReference type="GeneID" id="9684786"/>
<feature type="compositionally biased region" description="Basic and acidic residues" evidence="2">
    <location>
        <begin position="1052"/>
        <end position="1079"/>
    </location>
</feature>
<dbReference type="SMART" id="SM00456">
    <property type="entry name" value="WW"/>
    <property type="match status" value="1"/>
</dbReference>
<dbReference type="KEGG" id="mpp:MICPUCDRAFT_47614"/>
<feature type="compositionally biased region" description="Low complexity" evidence="2">
    <location>
        <begin position="264"/>
        <end position="310"/>
    </location>
</feature>
<dbReference type="SUPFAM" id="SSF51045">
    <property type="entry name" value="WW domain"/>
    <property type="match status" value="1"/>
</dbReference>
<feature type="region of interest" description="Disordered" evidence="2">
    <location>
        <begin position="455"/>
        <end position="538"/>
    </location>
</feature>
<evidence type="ECO:0000313" key="5">
    <source>
        <dbReference type="Proteomes" id="UP000001876"/>
    </source>
</evidence>
<dbReference type="OrthoDB" id="187617at2759"/>
<dbReference type="CDD" id="cd00201">
    <property type="entry name" value="WW"/>
    <property type="match status" value="1"/>
</dbReference>
<evidence type="ECO:0000313" key="4">
    <source>
        <dbReference type="EMBL" id="EEH56769.1"/>
    </source>
</evidence>
<feature type="region of interest" description="Disordered" evidence="2">
    <location>
        <begin position="1040"/>
        <end position="1098"/>
    </location>
</feature>
<feature type="compositionally biased region" description="Basic and acidic residues" evidence="2">
    <location>
        <begin position="1257"/>
        <end position="1266"/>
    </location>
</feature>
<dbReference type="AlphaFoldDB" id="C1MVB4"/>
<dbReference type="Gene3D" id="2.20.70.10">
    <property type="match status" value="1"/>
</dbReference>
<feature type="compositionally biased region" description="Acidic residues" evidence="2">
    <location>
        <begin position="144"/>
        <end position="154"/>
    </location>
</feature>
<feature type="region of interest" description="Disordered" evidence="2">
    <location>
        <begin position="651"/>
        <end position="686"/>
    </location>
</feature>
<feature type="compositionally biased region" description="Low complexity" evidence="2">
    <location>
        <begin position="351"/>
        <end position="383"/>
    </location>
</feature>